<evidence type="ECO:0000256" key="2">
    <source>
        <dbReference type="ARBA" id="ARBA00023125"/>
    </source>
</evidence>
<dbReference type="GO" id="GO:0003677">
    <property type="term" value="F:DNA binding"/>
    <property type="evidence" value="ECO:0007669"/>
    <property type="project" value="UniProtKB-KW"/>
</dbReference>
<evidence type="ECO:0000259" key="4">
    <source>
        <dbReference type="PROSITE" id="PS51077"/>
    </source>
</evidence>
<evidence type="ECO:0000256" key="3">
    <source>
        <dbReference type="ARBA" id="ARBA00023163"/>
    </source>
</evidence>
<name>A0A4V1MRJ0_9BURK</name>
<dbReference type="InterPro" id="IPR014757">
    <property type="entry name" value="Tscrpt_reg_IclR_C"/>
</dbReference>
<dbReference type="InterPro" id="IPR005471">
    <property type="entry name" value="Tscrpt_reg_IclR_N"/>
</dbReference>
<dbReference type="EMBL" id="PYAL01000008">
    <property type="protein sequence ID" value="RXN84484.1"/>
    <property type="molecule type" value="Genomic_DNA"/>
</dbReference>
<keyword evidence="3" id="KW-0804">Transcription</keyword>
<dbReference type="Proteomes" id="UP000290849">
    <property type="component" value="Unassembled WGS sequence"/>
</dbReference>
<evidence type="ECO:0000313" key="6">
    <source>
        <dbReference type="EMBL" id="RXN84484.1"/>
    </source>
</evidence>
<dbReference type="Pfam" id="PF09339">
    <property type="entry name" value="HTH_IclR"/>
    <property type="match status" value="1"/>
</dbReference>
<organism evidence="6 7">
    <name type="scientific">Achromobacter aloeverae</name>
    <dbReference type="NCBI Taxonomy" id="1750518"/>
    <lineage>
        <taxon>Bacteria</taxon>
        <taxon>Pseudomonadati</taxon>
        <taxon>Pseudomonadota</taxon>
        <taxon>Betaproteobacteria</taxon>
        <taxon>Burkholderiales</taxon>
        <taxon>Alcaligenaceae</taxon>
        <taxon>Achromobacter</taxon>
    </lineage>
</organism>
<dbReference type="SMART" id="SM00346">
    <property type="entry name" value="HTH_ICLR"/>
    <property type="match status" value="1"/>
</dbReference>
<accession>A0A4V1MRJ0</accession>
<evidence type="ECO:0000259" key="5">
    <source>
        <dbReference type="PROSITE" id="PS51078"/>
    </source>
</evidence>
<proteinExistence type="predicted"/>
<dbReference type="Gene3D" id="3.30.450.40">
    <property type="match status" value="1"/>
</dbReference>
<dbReference type="InterPro" id="IPR036388">
    <property type="entry name" value="WH-like_DNA-bd_sf"/>
</dbReference>
<evidence type="ECO:0000256" key="1">
    <source>
        <dbReference type="ARBA" id="ARBA00023015"/>
    </source>
</evidence>
<dbReference type="PANTHER" id="PTHR30136:SF35">
    <property type="entry name" value="HTH-TYPE TRANSCRIPTIONAL REGULATOR RV1719"/>
    <property type="match status" value="1"/>
</dbReference>
<protein>
    <submittedName>
        <fullName evidence="6">IclR family transcriptional regulator</fullName>
    </submittedName>
</protein>
<dbReference type="GO" id="GO:0045892">
    <property type="term" value="P:negative regulation of DNA-templated transcription"/>
    <property type="evidence" value="ECO:0007669"/>
    <property type="project" value="TreeGrafter"/>
</dbReference>
<dbReference type="RefSeq" id="WP_129153295.1">
    <property type="nucleotide sequence ID" value="NZ_JBHSDO010000018.1"/>
</dbReference>
<feature type="domain" description="IclR-ED" evidence="5">
    <location>
        <begin position="66"/>
        <end position="248"/>
    </location>
</feature>
<feature type="domain" description="HTH iclR-type" evidence="4">
    <location>
        <begin position="3"/>
        <end position="65"/>
    </location>
</feature>
<keyword evidence="7" id="KW-1185">Reference proteome</keyword>
<keyword evidence="1" id="KW-0805">Transcription regulation</keyword>
<dbReference type="SUPFAM" id="SSF46785">
    <property type="entry name" value="Winged helix' DNA-binding domain"/>
    <property type="match status" value="1"/>
</dbReference>
<dbReference type="PANTHER" id="PTHR30136">
    <property type="entry name" value="HELIX-TURN-HELIX TRANSCRIPTIONAL REGULATOR, ICLR FAMILY"/>
    <property type="match status" value="1"/>
</dbReference>
<dbReference type="PROSITE" id="PS51077">
    <property type="entry name" value="HTH_ICLR"/>
    <property type="match status" value="1"/>
</dbReference>
<dbReference type="Pfam" id="PF01614">
    <property type="entry name" value="IclR_C"/>
    <property type="match status" value="1"/>
</dbReference>
<dbReference type="InterPro" id="IPR029016">
    <property type="entry name" value="GAF-like_dom_sf"/>
</dbReference>
<dbReference type="InterPro" id="IPR036390">
    <property type="entry name" value="WH_DNA-bd_sf"/>
</dbReference>
<sequence length="248" mass="27071">MSIKQVGNVLDLLEYFAGRQRPASLAEIARHFGWPRSSTFNLLLTLTNRGFLYEPRARAGYYPAPVWAELITQIERGQPIPHGMRALLDQLVQETGETAVLAAASGAHALFIETVESPSAVRYAAPVGKRVPLHVTATGRALLSQMSAADRAAILEKAAYERYTDTTRVSAEQVEAEIAASIARGWFEGNAEYTQDLGGVAMPFAVGERRYALLVAGPMFRVASRLPELAQRLRERLEGYLAAQAAGE</sequence>
<dbReference type="SUPFAM" id="SSF55781">
    <property type="entry name" value="GAF domain-like"/>
    <property type="match status" value="1"/>
</dbReference>
<reference evidence="6 7" key="1">
    <citation type="journal article" date="2017" name="Int. J. Syst. Evol. Microbiol.">
        <title>Achromobacter aloeverae sp. nov., isolated from the root of Aloe vera (L.) Burm.f.</title>
        <authorList>
            <person name="Kuncharoen N."/>
            <person name="Muramatsu Y."/>
            <person name="Shibata C."/>
            <person name="Kamakura Y."/>
            <person name="Nakagawa Y."/>
            <person name="Tanasupawat S."/>
        </authorList>
    </citation>
    <scope>NUCLEOTIDE SEQUENCE [LARGE SCALE GENOMIC DNA]</scope>
    <source>
        <strain evidence="6 7">AVA-1</strain>
    </source>
</reference>
<dbReference type="InterPro" id="IPR050707">
    <property type="entry name" value="HTH_MetabolicPath_Reg"/>
</dbReference>
<gene>
    <name evidence="6" type="ORF">C7R54_24180</name>
</gene>
<comment type="caution">
    <text evidence="6">The sequence shown here is derived from an EMBL/GenBank/DDBJ whole genome shotgun (WGS) entry which is preliminary data.</text>
</comment>
<dbReference type="OrthoDB" id="8858707at2"/>
<dbReference type="AlphaFoldDB" id="A0A4V1MRJ0"/>
<dbReference type="GO" id="GO:0003700">
    <property type="term" value="F:DNA-binding transcription factor activity"/>
    <property type="evidence" value="ECO:0007669"/>
    <property type="project" value="TreeGrafter"/>
</dbReference>
<dbReference type="Gene3D" id="1.10.10.10">
    <property type="entry name" value="Winged helix-like DNA-binding domain superfamily/Winged helix DNA-binding domain"/>
    <property type="match status" value="1"/>
</dbReference>
<evidence type="ECO:0000313" key="7">
    <source>
        <dbReference type="Proteomes" id="UP000290849"/>
    </source>
</evidence>
<keyword evidence="2" id="KW-0238">DNA-binding</keyword>
<dbReference type="PROSITE" id="PS51078">
    <property type="entry name" value="ICLR_ED"/>
    <property type="match status" value="1"/>
</dbReference>